<comment type="caution">
    <text evidence="1">The sequence shown here is derived from an EMBL/GenBank/DDBJ whole genome shotgun (WGS) entry which is preliminary data.</text>
</comment>
<evidence type="ECO:0000313" key="2">
    <source>
        <dbReference type="Proteomes" id="UP000887013"/>
    </source>
</evidence>
<reference evidence="1" key="1">
    <citation type="submission" date="2020-08" db="EMBL/GenBank/DDBJ databases">
        <title>Multicomponent nature underlies the extraordinary mechanical properties of spider dragline silk.</title>
        <authorList>
            <person name="Kono N."/>
            <person name="Nakamura H."/>
            <person name="Mori M."/>
            <person name="Yoshida Y."/>
            <person name="Ohtoshi R."/>
            <person name="Malay A.D."/>
            <person name="Moran D.A.P."/>
            <person name="Tomita M."/>
            <person name="Numata K."/>
            <person name="Arakawa K."/>
        </authorList>
    </citation>
    <scope>NUCLEOTIDE SEQUENCE</scope>
</reference>
<name>A0A8X6UHL2_NEPPI</name>
<dbReference type="Proteomes" id="UP000887013">
    <property type="component" value="Unassembled WGS sequence"/>
</dbReference>
<accession>A0A8X6UHL2</accession>
<sequence length="99" mass="11167">MDGSDRGFSRECWIVFRCFALFDQVFDQGRDRHRAAAVISSRHWDKSSIEEEGGHADQIHQGDLARVSGDAVRRAAVRSSHYLAARAPEKQVQKGSPRE</sequence>
<keyword evidence="2" id="KW-1185">Reference proteome</keyword>
<proteinExistence type="predicted"/>
<dbReference type="EMBL" id="BMAW01126214">
    <property type="protein sequence ID" value="GFU15697.1"/>
    <property type="molecule type" value="Genomic_DNA"/>
</dbReference>
<protein>
    <submittedName>
        <fullName evidence="1">Uncharacterized protein</fullName>
    </submittedName>
</protein>
<organism evidence="1 2">
    <name type="scientific">Nephila pilipes</name>
    <name type="common">Giant wood spider</name>
    <name type="synonym">Nephila maculata</name>
    <dbReference type="NCBI Taxonomy" id="299642"/>
    <lineage>
        <taxon>Eukaryota</taxon>
        <taxon>Metazoa</taxon>
        <taxon>Ecdysozoa</taxon>
        <taxon>Arthropoda</taxon>
        <taxon>Chelicerata</taxon>
        <taxon>Arachnida</taxon>
        <taxon>Araneae</taxon>
        <taxon>Araneomorphae</taxon>
        <taxon>Entelegynae</taxon>
        <taxon>Araneoidea</taxon>
        <taxon>Nephilidae</taxon>
        <taxon>Nephila</taxon>
    </lineage>
</organism>
<dbReference type="AlphaFoldDB" id="A0A8X6UHL2"/>
<evidence type="ECO:0000313" key="1">
    <source>
        <dbReference type="EMBL" id="GFU15697.1"/>
    </source>
</evidence>
<gene>
    <name evidence="1" type="ORF">NPIL_244701</name>
</gene>